<dbReference type="RefSeq" id="WP_086488554.1">
    <property type="nucleotide sequence ID" value="NZ_MSLT01000018.1"/>
</dbReference>
<organism evidence="2 3">
    <name type="scientific">Thioflexithrix psekupsensis</name>
    <dbReference type="NCBI Taxonomy" id="1570016"/>
    <lineage>
        <taxon>Bacteria</taxon>
        <taxon>Pseudomonadati</taxon>
        <taxon>Pseudomonadota</taxon>
        <taxon>Gammaproteobacteria</taxon>
        <taxon>Thiotrichales</taxon>
        <taxon>Thioflexithrix</taxon>
    </lineage>
</organism>
<gene>
    <name evidence="2" type="ORF">TPSD3_10690</name>
</gene>
<comment type="caution">
    <text evidence="2">The sequence shown here is derived from an EMBL/GenBank/DDBJ whole genome shotgun (WGS) entry which is preliminary data.</text>
</comment>
<keyword evidence="1" id="KW-0472">Membrane</keyword>
<evidence type="ECO:0008006" key="4">
    <source>
        <dbReference type="Google" id="ProtNLM"/>
    </source>
</evidence>
<sequence>MLKEGLTHSVVIIELFKGFLILNVLIFPLTALLTFYITIMGASNPNKPDFLNTLGIVIFFIYGIPLVILLSLIGLGKIFDIVLYFSAINTATVSWFSLILAAIAIVIAGNIFVDNLYQFKQGHYGISFFALVIVIGYLLIVYFSAKIPIRWFSF</sequence>
<evidence type="ECO:0000256" key="1">
    <source>
        <dbReference type="SAM" id="Phobius"/>
    </source>
</evidence>
<proteinExistence type="predicted"/>
<keyword evidence="3" id="KW-1185">Reference proteome</keyword>
<evidence type="ECO:0000313" key="3">
    <source>
        <dbReference type="Proteomes" id="UP000194798"/>
    </source>
</evidence>
<feature type="transmembrane region" description="Helical" evidence="1">
    <location>
        <begin position="93"/>
        <end position="113"/>
    </location>
</feature>
<accession>A0A251X643</accession>
<name>A0A251X643_9GAMM</name>
<reference evidence="2 3" key="1">
    <citation type="submission" date="2016-12" db="EMBL/GenBank/DDBJ databases">
        <title>Thioflexothrix psekupsii D3 genome sequencing and assembly.</title>
        <authorList>
            <person name="Fomenkov A."/>
            <person name="Vincze T."/>
            <person name="Grabovich M."/>
            <person name="Anton B.P."/>
            <person name="Dubinina G."/>
            <person name="Orlova M."/>
            <person name="Belousova E."/>
            <person name="Roberts R.J."/>
        </authorList>
    </citation>
    <scope>NUCLEOTIDE SEQUENCE [LARGE SCALE GENOMIC DNA]</scope>
    <source>
        <strain evidence="2">D3</strain>
    </source>
</reference>
<feature type="transmembrane region" description="Helical" evidence="1">
    <location>
        <begin position="20"/>
        <end position="39"/>
    </location>
</feature>
<protein>
    <recommendedName>
        <fullName evidence="4">Yip1 domain-containing protein</fullName>
    </recommendedName>
</protein>
<dbReference type="EMBL" id="MSLT01000018">
    <property type="protein sequence ID" value="OUD13108.1"/>
    <property type="molecule type" value="Genomic_DNA"/>
</dbReference>
<keyword evidence="1" id="KW-0812">Transmembrane</keyword>
<dbReference type="AlphaFoldDB" id="A0A251X643"/>
<dbReference type="Proteomes" id="UP000194798">
    <property type="component" value="Unassembled WGS sequence"/>
</dbReference>
<keyword evidence="1" id="KW-1133">Transmembrane helix</keyword>
<feature type="transmembrane region" description="Helical" evidence="1">
    <location>
        <begin position="51"/>
        <end position="73"/>
    </location>
</feature>
<feature type="transmembrane region" description="Helical" evidence="1">
    <location>
        <begin position="125"/>
        <end position="145"/>
    </location>
</feature>
<evidence type="ECO:0000313" key="2">
    <source>
        <dbReference type="EMBL" id="OUD13108.1"/>
    </source>
</evidence>